<keyword evidence="7" id="KW-1185">Reference proteome</keyword>
<keyword evidence="4 5" id="KW-0472">Membrane</keyword>
<evidence type="ECO:0000313" key="7">
    <source>
        <dbReference type="Proteomes" id="UP000237310"/>
    </source>
</evidence>
<evidence type="ECO:0000256" key="1">
    <source>
        <dbReference type="ARBA" id="ARBA00004141"/>
    </source>
</evidence>
<feature type="transmembrane region" description="Helical" evidence="5">
    <location>
        <begin position="44"/>
        <end position="68"/>
    </location>
</feature>
<evidence type="ECO:0000256" key="5">
    <source>
        <dbReference type="SAM" id="Phobius"/>
    </source>
</evidence>
<feature type="transmembrane region" description="Helical" evidence="5">
    <location>
        <begin position="99"/>
        <end position="116"/>
    </location>
</feature>
<keyword evidence="3 5" id="KW-1133">Transmembrane helix</keyword>
<keyword evidence="2 5" id="KW-0812">Transmembrane</keyword>
<dbReference type="Proteomes" id="UP000237310">
    <property type="component" value="Unassembled WGS sequence"/>
</dbReference>
<dbReference type="OrthoDB" id="8161897at2"/>
<proteinExistence type="predicted"/>
<sequence>MKNKITFVLSLLFGLMFINAGLNKFLNYMPMPDNLPEKMQKAMAAFMEIGWIMPLVGIVEILGGLLIIIPKTRALGALMIFPIMVGIVLVNIVQDTSGLPIAAVFSAILLWIMYESKEKYAPLFK</sequence>
<feature type="transmembrane region" description="Helical" evidence="5">
    <location>
        <begin position="75"/>
        <end position="93"/>
    </location>
</feature>
<comment type="caution">
    <text evidence="6">The sequence shown here is derived from an EMBL/GenBank/DDBJ whole genome shotgun (WGS) entry which is preliminary data.</text>
</comment>
<accession>A0A2S5A2L3</accession>
<dbReference type="Pfam" id="PF13564">
    <property type="entry name" value="DoxX_2"/>
    <property type="match status" value="1"/>
</dbReference>
<comment type="subcellular location">
    <subcellularLocation>
        <location evidence="1">Membrane</location>
        <topology evidence="1">Multi-pass membrane protein</topology>
    </subcellularLocation>
</comment>
<dbReference type="InterPro" id="IPR032808">
    <property type="entry name" value="DoxX"/>
</dbReference>
<dbReference type="RefSeq" id="WP_103806969.1">
    <property type="nucleotide sequence ID" value="NZ_CAKZGH010000170.1"/>
</dbReference>
<evidence type="ECO:0000313" key="6">
    <source>
        <dbReference type="EMBL" id="POY36821.1"/>
    </source>
</evidence>
<evidence type="ECO:0000256" key="2">
    <source>
        <dbReference type="ARBA" id="ARBA00022692"/>
    </source>
</evidence>
<organism evidence="6 7">
    <name type="scientific">Flavobacterium alvei</name>
    <dbReference type="NCBI Taxonomy" id="2080416"/>
    <lineage>
        <taxon>Bacteria</taxon>
        <taxon>Pseudomonadati</taxon>
        <taxon>Bacteroidota</taxon>
        <taxon>Flavobacteriia</taxon>
        <taxon>Flavobacteriales</taxon>
        <taxon>Flavobacteriaceae</taxon>
        <taxon>Flavobacterium</taxon>
    </lineage>
</organism>
<dbReference type="GO" id="GO:0016020">
    <property type="term" value="C:membrane"/>
    <property type="evidence" value="ECO:0007669"/>
    <property type="project" value="UniProtKB-SubCell"/>
</dbReference>
<dbReference type="AlphaFoldDB" id="A0A2S5A2L3"/>
<reference evidence="6 7" key="1">
    <citation type="submission" date="2018-01" db="EMBL/GenBank/DDBJ databases">
        <authorList>
            <person name="Gaut B.S."/>
            <person name="Morton B.R."/>
            <person name="Clegg M.T."/>
            <person name="Duvall M.R."/>
        </authorList>
    </citation>
    <scope>NUCLEOTIDE SEQUENCE [LARGE SCALE GENOMIC DNA]</scope>
    <source>
        <strain evidence="6 7">HR-AY</strain>
    </source>
</reference>
<name>A0A2S5A2L3_9FLAO</name>
<evidence type="ECO:0000256" key="3">
    <source>
        <dbReference type="ARBA" id="ARBA00022989"/>
    </source>
</evidence>
<protein>
    <submittedName>
        <fullName evidence="6">DoxX family protein</fullName>
    </submittedName>
</protein>
<gene>
    <name evidence="6" type="ORF">C3L50_14815</name>
</gene>
<evidence type="ECO:0000256" key="4">
    <source>
        <dbReference type="ARBA" id="ARBA00023136"/>
    </source>
</evidence>
<dbReference type="EMBL" id="PQVG01000010">
    <property type="protein sequence ID" value="POY36821.1"/>
    <property type="molecule type" value="Genomic_DNA"/>
</dbReference>